<dbReference type="NCBIfam" id="TIGR01070">
    <property type="entry name" value="mutS1"/>
    <property type="match status" value="1"/>
</dbReference>
<reference evidence="12" key="2">
    <citation type="submission" date="2021-04" db="EMBL/GenBank/DDBJ databases">
        <authorList>
            <person name="Gilroy R."/>
        </authorList>
    </citation>
    <scope>NUCLEOTIDE SEQUENCE</scope>
    <source>
        <strain evidence="12">687</strain>
    </source>
</reference>
<dbReference type="InterPro" id="IPR007696">
    <property type="entry name" value="DNA_mismatch_repair_MutS_core"/>
</dbReference>
<dbReference type="SUPFAM" id="SSF55271">
    <property type="entry name" value="DNA repair protein MutS, domain I"/>
    <property type="match status" value="1"/>
</dbReference>
<dbReference type="InterPro" id="IPR036187">
    <property type="entry name" value="DNA_mismatch_repair_MutS_sf"/>
</dbReference>
<dbReference type="InterPro" id="IPR036678">
    <property type="entry name" value="MutS_con_dom_sf"/>
</dbReference>
<dbReference type="Pfam" id="PF01624">
    <property type="entry name" value="MutS_I"/>
    <property type="match status" value="1"/>
</dbReference>
<dbReference type="FunFam" id="3.40.50.300:FF:000870">
    <property type="entry name" value="MutS protein homolog 4"/>
    <property type="match status" value="1"/>
</dbReference>
<dbReference type="Pfam" id="PF05188">
    <property type="entry name" value="MutS_II"/>
    <property type="match status" value="1"/>
</dbReference>
<evidence type="ECO:0000256" key="7">
    <source>
        <dbReference type="ARBA" id="ARBA00023204"/>
    </source>
</evidence>
<sequence>MTEQNLASLTPMMRQYFEIKQQYPDTLVFYRLGDFYELFFDDAKEAAALLDLTLTRRGSNQGKPIPMAGVPFHSIDSYLAKLIKMGRSAVICEQVGDPKNSRGMMERKISKVLTPGTVTDEGIAPEHQDNCIVSICKGHNYYGFACLSLSSGEFKAAVAASEDKLRLLIEKHNPAEIVCPENFKPKTLTQGCACTKELAPWYFDFQTCYRALCTQFATASLFGFDLEDLEEGICAAGALLAYVKDTQHTALNHIRRISREESRAYVILDQCAKRNLELLTNLRGERRGSLMAVLDKTRTPMGQRLLARCLTEPLRDNAVVNARLDMVEALSKFEKLSELSDLLSTCGDVERAVARIALRTARPKDLVMLRATLDAVPQFKELLTTDISQVLSEHPLQNFAQSLNPPADLASLLHTAIAEIPASFLRDGGVIAAGFNAELDTLRDLMSGAEDTLTKIETREREATGISTLKVAFNQVHGYYIEVSKAQSMKVPLTYQRRQTLKNSERYITPELKELEEQTLTAKARALSLEKELFANILERLNADIEALTTLAAHLALLDMLHALAVCALERHYVRPTLSDEADITIKAGRHPVIESLTTKPFIANDVSFGKQRLIIISGPNMGGKSTFMRQIALITIMARIGSFVPAQAATIGQIDRIFTRIGAADDLASGRSTFMVEMEETASILNNAGPQSLVLMDEVGRGTSTAEGAAIARAITQYLCTHINALTLFSTHYAEITHLEQDYPQICNLCFKAREAQGKVVFLYQAQKGAQSYSYGVEVGKLAGLPNEVIKSAKAALQRKLSAPLVDNSTPTAQAPKAGDASSELKAQCASLSATLSAWRPCIQALQALDINALTPLEALNHLSTLQALLQGTKSTN</sequence>
<keyword evidence="6 9" id="KW-0238">DNA-binding</keyword>
<keyword evidence="5 9" id="KW-0067">ATP-binding</keyword>
<dbReference type="SUPFAM" id="SSF52540">
    <property type="entry name" value="P-loop containing nucleoside triphosphate hydrolases"/>
    <property type="match status" value="1"/>
</dbReference>
<gene>
    <name evidence="9 12" type="primary">mutS</name>
    <name evidence="12" type="ORF">IAA31_00055</name>
</gene>
<dbReference type="GO" id="GO:0005829">
    <property type="term" value="C:cytosol"/>
    <property type="evidence" value="ECO:0007669"/>
    <property type="project" value="TreeGrafter"/>
</dbReference>
<dbReference type="SUPFAM" id="SSF53150">
    <property type="entry name" value="DNA repair protein MutS, domain II"/>
    <property type="match status" value="1"/>
</dbReference>
<evidence type="ECO:0000256" key="2">
    <source>
        <dbReference type="ARBA" id="ARBA00021982"/>
    </source>
</evidence>
<dbReference type="EMBL" id="JAHLFG010000001">
    <property type="protein sequence ID" value="MBU3825876.1"/>
    <property type="molecule type" value="Genomic_DNA"/>
</dbReference>
<accession>A0A9E2NR60</accession>
<dbReference type="InterPro" id="IPR027417">
    <property type="entry name" value="P-loop_NTPase"/>
</dbReference>
<dbReference type="Gene3D" id="3.30.420.110">
    <property type="entry name" value="MutS, connector domain"/>
    <property type="match status" value="1"/>
</dbReference>
<dbReference type="NCBIfam" id="NF003810">
    <property type="entry name" value="PRK05399.1"/>
    <property type="match status" value="1"/>
</dbReference>
<proteinExistence type="inferred from homology"/>
<evidence type="ECO:0000313" key="12">
    <source>
        <dbReference type="EMBL" id="MBU3825876.1"/>
    </source>
</evidence>
<dbReference type="Pfam" id="PF05190">
    <property type="entry name" value="MutS_IV"/>
    <property type="match status" value="1"/>
</dbReference>
<evidence type="ECO:0000256" key="9">
    <source>
        <dbReference type="HAMAP-Rule" id="MF_00096"/>
    </source>
</evidence>
<dbReference type="PIRSF" id="PIRSF037677">
    <property type="entry name" value="DNA_mis_repair_Msh6"/>
    <property type="match status" value="1"/>
</dbReference>
<evidence type="ECO:0000256" key="6">
    <source>
        <dbReference type="ARBA" id="ARBA00023125"/>
    </source>
</evidence>
<dbReference type="InterPro" id="IPR007695">
    <property type="entry name" value="DNA_mismatch_repair_MutS-lik_N"/>
</dbReference>
<evidence type="ECO:0000256" key="3">
    <source>
        <dbReference type="ARBA" id="ARBA00022741"/>
    </source>
</evidence>
<comment type="caution">
    <text evidence="12">The sequence shown here is derived from an EMBL/GenBank/DDBJ whole genome shotgun (WGS) entry which is preliminary data.</text>
</comment>
<evidence type="ECO:0000259" key="11">
    <source>
        <dbReference type="PROSITE" id="PS00486"/>
    </source>
</evidence>
<dbReference type="PANTHER" id="PTHR11361">
    <property type="entry name" value="DNA MISMATCH REPAIR PROTEIN MUTS FAMILY MEMBER"/>
    <property type="match status" value="1"/>
</dbReference>
<evidence type="ECO:0000313" key="13">
    <source>
        <dbReference type="Proteomes" id="UP000824150"/>
    </source>
</evidence>
<dbReference type="InterPro" id="IPR005748">
    <property type="entry name" value="DNA_mismatch_repair_MutS"/>
</dbReference>
<dbReference type="GO" id="GO:0003684">
    <property type="term" value="F:damaged DNA binding"/>
    <property type="evidence" value="ECO:0007669"/>
    <property type="project" value="UniProtKB-UniRule"/>
</dbReference>
<dbReference type="SUPFAM" id="SSF48334">
    <property type="entry name" value="DNA repair protein MutS, domain III"/>
    <property type="match status" value="1"/>
</dbReference>
<dbReference type="SMART" id="SM00534">
    <property type="entry name" value="MUTSac"/>
    <property type="match status" value="1"/>
</dbReference>
<dbReference type="SMART" id="SM00533">
    <property type="entry name" value="MUTSd"/>
    <property type="match status" value="1"/>
</dbReference>
<comment type="similarity">
    <text evidence="1 9 10">Belongs to the DNA mismatch repair MutS family.</text>
</comment>
<dbReference type="Gene3D" id="3.40.50.300">
    <property type="entry name" value="P-loop containing nucleotide triphosphate hydrolases"/>
    <property type="match status" value="1"/>
</dbReference>
<keyword evidence="3 9" id="KW-0547">Nucleotide-binding</keyword>
<feature type="binding site" evidence="9">
    <location>
        <begin position="619"/>
        <end position="626"/>
    </location>
    <ligand>
        <name>ATP</name>
        <dbReference type="ChEBI" id="CHEBI:30616"/>
    </ligand>
</feature>
<name>A0A9E2NR60_9GAMM</name>
<dbReference type="GO" id="GO:0006298">
    <property type="term" value="P:mismatch repair"/>
    <property type="evidence" value="ECO:0007669"/>
    <property type="project" value="UniProtKB-UniRule"/>
</dbReference>
<dbReference type="InterPro" id="IPR000432">
    <property type="entry name" value="DNA_mismatch_repair_MutS_C"/>
</dbReference>
<dbReference type="InterPro" id="IPR007861">
    <property type="entry name" value="DNA_mismatch_repair_MutS_clamp"/>
</dbReference>
<comment type="function">
    <text evidence="8 9">This protein is involved in the repair of mismatches in DNA. It is possible that it carries out the mismatch recognition step. This protein has a weak ATPase activity.</text>
</comment>
<dbReference type="AlphaFoldDB" id="A0A9E2NR60"/>
<evidence type="ECO:0000256" key="10">
    <source>
        <dbReference type="RuleBase" id="RU003756"/>
    </source>
</evidence>
<keyword evidence="4 9" id="KW-0227">DNA damage</keyword>
<dbReference type="InterPro" id="IPR045076">
    <property type="entry name" value="MutS"/>
</dbReference>
<dbReference type="Proteomes" id="UP000824150">
    <property type="component" value="Unassembled WGS sequence"/>
</dbReference>
<dbReference type="InterPro" id="IPR017261">
    <property type="entry name" value="DNA_mismatch_repair_MutS/MSH"/>
</dbReference>
<dbReference type="PROSITE" id="PS00486">
    <property type="entry name" value="DNA_MISMATCH_REPAIR_2"/>
    <property type="match status" value="1"/>
</dbReference>
<protein>
    <recommendedName>
        <fullName evidence="2 9">DNA mismatch repair protein MutS</fullName>
    </recommendedName>
</protein>
<evidence type="ECO:0000256" key="8">
    <source>
        <dbReference type="ARBA" id="ARBA00024647"/>
    </source>
</evidence>
<keyword evidence="7 9" id="KW-0234">DNA repair</keyword>
<evidence type="ECO:0000256" key="1">
    <source>
        <dbReference type="ARBA" id="ARBA00006271"/>
    </source>
</evidence>
<evidence type="ECO:0000256" key="4">
    <source>
        <dbReference type="ARBA" id="ARBA00022763"/>
    </source>
</evidence>
<dbReference type="Pfam" id="PF00488">
    <property type="entry name" value="MutS_V"/>
    <property type="match status" value="1"/>
</dbReference>
<reference evidence="12" key="1">
    <citation type="journal article" date="2021" name="PeerJ">
        <title>Extensive microbial diversity within the chicken gut microbiome revealed by metagenomics and culture.</title>
        <authorList>
            <person name="Gilroy R."/>
            <person name="Ravi A."/>
            <person name="Getino M."/>
            <person name="Pursley I."/>
            <person name="Horton D.L."/>
            <person name="Alikhan N.F."/>
            <person name="Baker D."/>
            <person name="Gharbi K."/>
            <person name="Hall N."/>
            <person name="Watson M."/>
            <person name="Adriaenssens E.M."/>
            <person name="Foster-Nyarko E."/>
            <person name="Jarju S."/>
            <person name="Secka A."/>
            <person name="Antonio M."/>
            <person name="Oren A."/>
            <person name="Chaudhuri R.R."/>
            <person name="La Ragione R."/>
            <person name="Hildebrand F."/>
            <person name="Pallen M.J."/>
        </authorList>
    </citation>
    <scope>NUCLEOTIDE SEQUENCE</scope>
    <source>
        <strain evidence="12">687</strain>
    </source>
</reference>
<dbReference type="InterPro" id="IPR007860">
    <property type="entry name" value="DNA_mmatch_repair_MutS_con_dom"/>
</dbReference>
<dbReference type="GO" id="GO:0140664">
    <property type="term" value="F:ATP-dependent DNA damage sensor activity"/>
    <property type="evidence" value="ECO:0007669"/>
    <property type="project" value="InterPro"/>
</dbReference>
<evidence type="ECO:0000256" key="5">
    <source>
        <dbReference type="ARBA" id="ARBA00022840"/>
    </source>
</evidence>
<dbReference type="Gene3D" id="1.10.1420.10">
    <property type="match status" value="2"/>
</dbReference>
<dbReference type="Gene3D" id="3.40.1170.10">
    <property type="entry name" value="DNA repair protein MutS, domain I"/>
    <property type="match status" value="1"/>
</dbReference>
<dbReference type="FunFam" id="1.10.1420.10:FF:000001">
    <property type="entry name" value="DNA mismatch repair protein MutS"/>
    <property type="match status" value="1"/>
</dbReference>
<dbReference type="GO" id="GO:0030983">
    <property type="term" value="F:mismatched DNA binding"/>
    <property type="evidence" value="ECO:0007669"/>
    <property type="project" value="InterPro"/>
</dbReference>
<organism evidence="12 13">
    <name type="scientific">Candidatus Anaerobiospirillum merdipullorum</name>
    <dbReference type="NCBI Taxonomy" id="2838450"/>
    <lineage>
        <taxon>Bacteria</taxon>
        <taxon>Pseudomonadati</taxon>
        <taxon>Pseudomonadota</taxon>
        <taxon>Gammaproteobacteria</taxon>
        <taxon>Aeromonadales</taxon>
        <taxon>Succinivibrionaceae</taxon>
        <taxon>Anaerobiospirillum</taxon>
    </lineage>
</organism>
<feature type="domain" description="DNA mismatch repair proteins mutS family" evidence="11">
    <location>
        <begin position="693"/>
        <end position="709"/>
    </location>
</feature>
<dbReference type="FunFam" id="3.40.1170.10:FF:000001">
    <property type="entry name" value="DNA mismatch repair protein MutS"/>
    <property type="match status" value="1"/>
</dbReference>
<dbReference type="PANTHER" id="PTHR11361:SF34">
    <property type="entry name" value="DNA MISMATCH REPAIR PROTEIN MSH1, MITOCHONDRIAL"/>
    <property type="match status" value="1"/>
</dbReference>
<dbReference type="HAMAP" id="MF_00096">
    <property type="entry name" value="MutS"/>
    <property type="match status" value="1"/>
</dbReference>
<dbReference type="Pfam" id="PF05192">
    <property type="entry name" value="MutS_III"/>
    <property type="match status" value="1"/>
</dbReference>
<dbReference type="GO" id="GO:0005524">
    <property type="term" value="F:ATP binding"/>
    <property type="evidence" value="ECO:0007669"/>
    <property type="project" value="UniProtKB-UniRule"/>
</dbReference>
<dbReference type="InterPro" id="IPR016151">
    <property type="entry name" value="DNA_mismatch_repair_MutS_N"/>
</dbReference>